<accession>A0A7U4DPJ7</accession>
<dbReference type="Proteomes" id="UP000006365">
    <property type="component" value="Chromosome"/>
</dbReference>
<dbReference type="AlphaFoldDB" id="A0A7U4DPJ7"/>
<keyword evidence="2" id="KW-1185">Reference proteome</keyword>
<reference evidence="1 2" key="1">
    <citation type="journal article" date="2011" name="Stand. Genomic Sci.">
        <title>Complete genome sequence of Desulfobulbus propionicus type strain (1pr3).</title>
        <authorList>
            <person name="Pagani I."/>
            <person name="Lapidus A."/>
            <person name="Nolan M."/>
            <person name="Lucas S."/>
            <person name="Hammon N."/>
            <person name="Deshpande S."/>
            <person name="Cheng J.F."/>
            <person name="Chertkov O."/>
            <person name="Davenport K."/>
            <person name="Tapia R."/>
            <person name="Han C."/>
            <person name="Goodwin L."/>
            <person name="Pitluck S."/>
            <person name="Liolios K."/>
            <person name="Mavromatis K."/>
            <person name="Ivanova N."/>
            <person name="Mikhailova N."/>
            <person name="Pati A."/>
            <person name="Chen A."/>
            <person name="Palaniappan K."/>
            <person name="Land M."/>
            <person name="Hauser L."/>
            <person name="Chang Y.J."/>
            <person name="Jeffries C.D."/>
            <person name="Detter J.C."/>
            <person name="Brambilla E."/>
            <person name="Kannan K.P."/>
            <person name="Djao O.D."/>
            <person name="Rohde M."/>
            <person name="Pukall R."/>
            <person name="Spring S."/>
            <person name="Goker M."/>
            <person name="Sikorski J."/>
            <person name="Woyke T."/>
            <person name="Bristow J."/>
            <person name="Eisen J.A."/>
            <person name="Markowitz V."/>
            <person name="Hugenholtz P."/>
            <person name="Kyrpides N.C."/>
            <person name="Klenk H.P."/>
        </authorList>
    </citation>
    <scope>NUCLEOTIDE SEQUENCE [LARGE SCALE GENOMIC DNA]</scope>
    <source>
        <strain evidence="2">ATCC 33891 / DSM 2032 / 1pr3</strain>
    </source>
</reference>
<evidence type="ECO:0000313" key="1">
    <source>
        <dbReference type="EMBL" id="ADW18144.1"/>
    </source>
</evidence>
<gene>
    <name evidence="1" type="ordered locus">Despr_1996</name>
</gene>
<proteinExistence type="predicted"/>
<dbReference type="RefSeq" id="WP_015724684.1">
    <property type="nucleotide sequence ID" value="NC_014972.1"/>
</dbReference>
<sequence>MSDSNNTKFIDLPREQQLAEVHSRFQYREGSGWYTGEGVFAGRDEADVIAALIDLEDAEINAVGDCMTGYCPLQPKLEDFVRKP</sequence>
<protein>
    <submittedName>
        <fullName evidence="1">Uncharacterized protein</fullName>
    </submittedName>
</protein>
<name>A0A7U4DPJ7_DESPD</name>
<dbReference type="EMBL" id="CP002364">
    <property type="protein sequence ID" value="ADW18144.1"/>
    <property type="molecule type" value="Genomic_DNA"/>
</dbReference>
<organism evidence="1 2">
    <name type="scientific">Desulfobulbus propionicus (strain ATCC 33891 / DSM 2032 / VKM B-1956 / 1pr3)</name>
    <dbReference type="NCBI Taxonomy" id="577650"/>
    <lineage>
        <taxon>Bacteria</taxon>
        <taxon>Pseudomonadati</taxon>
        <taxon>Thermodesulfobacteriota</taxon>
        <taxon>Desulfobulbia</taxon>
        <taxon>Desulfobulbales</taxon>
        <taxon>Desulfobulbaceae</taxon>
        <taxon>Desulfobulbus</taxon>
    </lineage>
</organism>
<evidence type="ECO:0000313" key="2">
    <source>
        <dbReference type="Proteomes" id="UP000006365"/>
    </source>
</evidence>
<dbReference type="KEGG" id="dpr:Despr_1996"/>